<sequence>MVLYRKIGVVFLLAALLFSLSACTPGKGGADVFTVLSSSENKDLEPLLTEFAQKNEIDLRFEYTGSVIISDMIKSSPQDYDAVWFSSSIWNASIPNSVLKNSKSISVNPVIFAVKESRYKALGFSRDTVVNDLVEAVEARNLKFLMPSVTQTNSGASAYIAFLNCLAGNPLVLTEEDLTSPALQERVEKLFKGVVKNYGGDEHLIDIFQEGDYDALASYESSLIELNKQLIESNKEPLLFIYPSDGVSVSDSPFAYIDNNDSEKLEIFNKLQDFLLSADTQQKLEGLGRRTTYGGLVSNVEVFKESYGTDKNAYLSPIKYPASPVLKRALALYQDLFRKPAAVVFCIDLSFKVSAKPNKELVAAVEKILIRELAVEDMIQFSEKDKIFVITFGDIFKKSFSIQSAADAEASIFWIKDTVVMENGANIYEPVEHAITILNDFDSEIYTKSIVLMAAGESRGDGFSPDTSYDIPVFSIMFGKATPEQLDKISRLTGGKTFDGRTDLIKAFKAIRGYN</sequence>
<dbReference type="Proteomes" id="UP000553059">
    <property type="component" value="Unassembled WGS sequence"/>
</dbReference>
<proteinExistence type="predicted"/>
<dbReference type="AlphaFoldDB" id="A0A7C7D8V2"/>
<dbReference type="SUPFAM" id="SSF53850">
    <property type="entry name" value="Periplasmic binding protein-like II"/>
    <property type="match status" value="1"/>
</dbReference>
<feature type="chain" id="PRO_5039422260" evidence="1">
    <location>
        <begin position="25"/>
        <end position="515"/>
    </location>
</feature>
<dbReference type="InterPro" id="IPR002035">
    <property type="entry name" value="VWF_A"/>
</dbReference>
<dbReference type="EMBL" id="DUTF01000140">
    <property type="protein sequence ID" value="HHY26338.1"/>
    <property type="molecule type" value="Genomic_DNA"/>
</dbReference>
<dbReference type="CDD" id="cd00198">
    <property type="entry name" value="vWFA"/>
    <property type="match status" value="1"/>
</dbReference>
<gene>
    <name evidence="3" type="ORF">GX523_06235</name>
</gene>
<evidence type="ECO:0000313" key="3">
    <source>
        <dbReference type="EMBL" id="HHY26338.1"/>
    </source>
</evidence>
<accession>A0A7C7D8V2</accession>
<dbReference type="PROSITE" id="PS51257">
    <property type="entry name" value="PROKAR_LIPOPROTEIN"/>
    <property type="match status" value="1"/>
</dbReference>
<evidence type="ECO:0000259" key="2">
    <source>
        <dbReference type="Pfam" id="PF00092"/>
    </source>
</evidence>
<dbReference type="Gene3D" id="3.40.50.410">
    <property type="entry name" value="von Willebrand factor, type A domain"/>
    <property type="match status" value="1"/>
</dbReference>
<feature type="signal peptide" evidence="1">
    <location>
        <begin position="1"/>
        <end position="24"/>
    </location>
</feature>
<dbReference type="SUPFAM" id="SSF53300">
    <property type="entry name" value="vWA-like"/>
    <property type="match status" value="1"/>
</dbReference>
<organism evidence="3 4">
    <name type="scientific">Desulfitobacterium dehalogenans</name>
    <dbReference type="NCBI Taxonomy" id="36854"/>
    <lineage>
        <taxon>Bacteria</taxon>
        <taxon>Bacillati</taxon>
        <taxon>Bacillota</taxon>
        <taxon>Clostridia</taxon>
        <taxon>Eubacteriales</taxon>
        <taxon>Desulfitobacteriaceae</taxon>
        <taxon>Desulfitobacterium</taxon>
    </lineage>
</organism>
<reference evidence="3 4" key="1">
    <citation type="journal article" date="2020" name="Biotechnol. Biofuels">
        <title>New insights from the biogas microbiome by comprehensive genome-resolved metagenomics of nearly 1600 species originating from multiple anaerobic digesters.</title>
        <authorList>
            <person name="Campanaro S."/>
            <person name="Treu L."/>
            <person name="Rodriguez-R L.M."/>
            <person name="Kovalovszki A."/>
            <person name="Ziels R.M."/>
            <person name="Maus I."/>
            <person name="Zhu X."/>
            <person name="Kougias P.G."/>
            <person name="Basile A."/>
            <person name="Luo G."/>
            <person name="Schluter A."/>
            <person name="Konstantinidis K.T."/>
            <person name="Angelidaki I."/>
        </authorList>
    </citation>
    <scope>NUCLEOTIDE SEQUENCE [LARGE SCALE GENOMIC DNA]</scope>
    <source>
        <strain evidence="3">AS05jafATM_4</strain>
    </source>
</reference>
<keyword evidence="1" id="KW-0732">Signal</keyword>
<evidence type="ECO:0000313" key="4">
    <source>
        <dbReference type="Proteomes" id="UP000553059"/>
    </source>
</evidence>
<comment type="caution">
    <text evidence="3">The sequence shown here is derived from an EMBL/GenBank/DDBJ whole genome shotgun (WGS) entry which is preliminary data.</text>
</comment>
<dbReference type="Pfam" id="PF00092">
    <property type="entry name" value="VWA"/>
    <property type="match status" value="1"/>
</dbReference>
<protein>
    <submittedName>
        <fullName evidence="3">Solute-binding protein</fullName>
    </submittedName>
</protein>
<dbReference type="Pfam" id="PF13531">
    <property type="entry name" value="SBP_bac_11"/>
    <property type="match status" value="1"/>
</dbReference>
<dbReference type="InterPro" id="IPR036465">
    <property type="entry name" value="vWFA_dom_sf"/>
</dbReference>
<evidence type="ECO:0000256" key="1">
    <source>
        <dbReference type="SAM" id="SignalP"/>
    </source>
</evidence>
<feature type="domain" description="VWFA" evidence="2">
    <location>
        <begin position="343"/>
        <end position="491"/>
    </location>
</feature>
<name>A0A7C7D8V2_9FIRM</name>